<comment type="function">
    <text evidence="6">Catalyzes the adenylation of molybdopterin as part of the biosynthesis of the molybdenum-cofactor.</text>
</comment>
<organism evidence="8 9">
    <name type="scientific">Maridesulfovibrio ferrireducens</name>
    <dbReference type="NCBI Taxonomy" id="246191"/>
    <lineage>
        <taxon>Bacteria</taxon>
        <taxon>Pseudomonadati</taxon>
        <taxon>Thermodesulfobacteriota</taxon>
        <taxon>Desulfovibrionia</taxon>
        <taxon>Desulfovibrionales</taxon>
        <taxon>Desulfovibrionaceae</taxon>
        <taxon>Maridesulfovibrio</taxon>
    </lineage>
</organism>
<evidence type="ECO:0000256" key="6">
    <source>
        <dbReference type="ARBA" id="ARBA00058212"/>
    </source>
</evidence>
<comment type="catalytic activity">
    <reaction evidence="5">
        <text>molybdopterin + ATP + H(+) = adenylyl-molybdopterin + diphosphate</text>
        <dbReference type="Rhea" id="RHEA:31331"/>
        <dbReference type="ChEBI" id="CHEBI:15378"/>
        <dbReference type="ChEBI" id="CHEBI:30616"/>
        <dbReference type="ChEBI" id="CHEBI:33019"/>
        <dbReference type="ChEBI" id="CHEBI:58698"/>
        <dbReference type="ChEBI" id="CHEBI:62727"/>
        <dbReference type="EC" id="2.7.7.75"/>
    </reaction>
</comment>
<dbReference type="InterPro" id="IPR036425">
    <property type="entry name" value="MoaB/Mog-like_dom_sf"/>
</dbReference>
<proteinExistence type="predicted"/>
<dbReference type="Gene3D" id="3.40.980.10">
    <property type="entry name" value="MoaB/Mog-like domain"/>
    <property type="match status" value="1"/>
</dbReference>
<dbReference type="RefSeq" id="WP_092159196.1">
    <property type="nucleotide sequence ID" value="NZ_FNGA01000002.1"/>
</dbReference>
<dbReference type="Pfam" id="PF00994">
    <property type="entry name" value="MoCF_biosynth"/>
    <property type="match status" value="1"/>
</dbReference>
<dbReference type="UniPathway" id="UPA00344"/>
<dbReference type="GO" id="GO:0061598">
    <property type="term" value="F:molybdopterin adenylyltransferase activity"/>
    <property type="evidence" value="ECO:0007669"/>
    <property type="project" value="UniProtKB-EC"/>
</dbReference>
<dbReference type="SMART" id="SM00852">
    <property type="entry name" value="MoCF_biosynth"/>
    <property type="match status" value="1"/>
</dbReference>
<dbReference type="InterPro" id="IPR001453">
    <property type="entry name" value="MoaB/Mog_dom"/>
</dbReference>
<evidence type="ECO:0000259" key="7">
    <source>
        <dbReference type="SMART" id="SM00852"/>
    </source>
</evidence>
<gene>
    <name evidence="8" type="ORF">SAMN05660337_1160</name>
</gene>
<dbReference type="AlphaFoldDB" id="A0A1G9EKK1"/>
<evidence type="ECO:0000256" key="1">
    <source>
        <dbReference type="ARBA" id="ARBA00005046"/>
    </source>
</evidence>
<dbReference type="NCBIfam" id="TIGR00177">
    <property type="entry name" value="molyb_syn"/>
    <property type="match status" value="1"/>
</dbReference>
<dbReference type="STRING" id="246191.SAMN05660337_1160"/>
<accession>A0A1G9EKK1</accession>
<protein>
    <recommendedName>
        <fullName evidence="3">Molybdopterin adenylyltransferase</fullName>
        <ecNumber evidence="2">2.7.7.75</ecNumber>
    </recommendedName>
</protein>
<dbReference type="EMBL" id="FNGA01000002">
    <property type="protein sequence ID" value="SDK76717.1"/>
    <property type="molecule type" value="Genomic_DNA"/>
</dbReference>
<dbReference type="PANTHER" id="PTHR43764:SF1">
    <property type="entry name" value="MOLYBDOPTERIN MOLYBDOTRANSFERASE"/>
    <property type="match status" value="1"/>
</dbReference>
<reference evidence="9" key="1">
    <citation type="submission" date="2016-10" db="EMBL/GenBank/DDBJ databases">
        <authorList>
            <person name="Varghese N."/>
            <person name="Submissions S."/>
        </authorList>
    </citation>
    <scope>NUCLEOTIDE SEQUENCE [LARGE SCALE GENOMIC DNA]</scope>
    <source>
        <strain evidence="9">DSM 16995</strain>
    </source>
</reference>
<dbReference type="InterPro" id="IPR008284">
    <property type="entry name" value="MoCF_biosynth_CS"/>
</dbReference>
<dbReference type="EC" id="2.7.7.75" evidence="2"/>
<evidence type="ECO:0000313" key="8">
    <source>
        <dbReference type="EMBL" id="SDK76717.1"/>
    </source>
</evidence>
<dbReference type="PANTHER" id="PTHR43764">
    <property type="entry name" value="MOLYBDENUM COFACTOR BIOSYNTHESIS"/>
    <property type="match status" value="1"/>
</dbReference>
<dbReference type="CDD" id="cd00886">
    <property type="entry name" value="MogA_MoaB"/>
    <property type="match status" value="1"/>
</dbReference>
<keyword evidence="4" id="KW-0501">Molybdenum cofactor biosynthesis</keyword>
<keyword evidence="9" id="KW-1185">Reference proteome</keyword>
<evidence type="ECO:0000256" key="5">
    <source>
        <dbReference type="ARBA" id="ARBA00051131"/>
    </source>
</evidence>
<dbReference type="GO" id="GO:0006777">
    <property type="term" value="P:Mo-molybdopterin cofactor biosynthetic process"/>
    <property type="evidence" value="ECO:0007669"/>
    <property type="project" value="UniProtKB-KW"/>
</dbReference>
<dbReference type="OrthoDB" id="9784492at2"/>
<dbReference type="PROSITE" id="PS01078">
    <property type="entry name" value="MOCF_BIOSYNTHESIS_1"/>
    <property type="match status" value="1"/>
</dbReference>
<dbReference type="InterPro" id="IPR051920">
    <property type="entry name" value="MPT_Adenylyltrnsfr/MoaC-Rel"/>
</dbReference>
<evidence type="ECO:0000313" key="9">
    <source>
        <dbReference type="Proteomes" id="UP000199053"/>
    </source>
</evidence>
<comment type="pathway">
    <text evidence="1">Cofactor biosynthesis; molybdopterin biosynthesis.</text>
</comment>
<evidence type="ECO:0000256" key="2">
    <source>
        <dbReference type="ARBA" id="ARBA00012509"/>
    </source>
</evidence>
<evidence type="ECO:0000256" key="4">
    <source>
        <dbReference type="ARBA" id="ARBA00023150"/>
    </source>
</evidence>
<dbReference type="SUPFAM" id="SSF53218">
    <property type="entry name" value="Molybdenum cofactor biosynthesis proteins"/>
    <property type="match status" value="1"/>
</dbReference>
<feature type="domain" description="MoaB/Mog" evidence="7">
    <location>
        <begin position="99"/>
        <end position="244"/>
    </location>
</feature>
<evidence type="ECO:0000256" key="3">
    <source>
        <dbReference type="ARBA" id="ARBA00013491"/>
    </source>
</evidence>
<dbReference type="Proteomes" id="UP000199053">
    <property type="component" value="Unassembled WGS sequence"/>
</dbReference>
<name>A0A1G9EKK1_9BACT</name>
<sequence>MVKCDFSSAGNVSVGSRIYLGSGDNFPQGCPFIKVSNEARKLRAGMKLVSEGCDLLRIISVSWADQVPGAKTWVAEVLDVLPDTGNLNLKIEKIGYSVAYVTLSDKGAAGQREDKGGPLIAEIISDSLPVSAVHGFLIPDEYGDLKSLLMHLAYTSRFDLIITTGGTGVGPRDISPEATLAVIEKRLPGFERAITATGLTKTPHSMISRGVAGTLGDSIIINVPGSPKAVKESLEAVIPALKHAIDKLQGDISDCANIA</sequence>